<evidence type="ECO:0000259" key="1">
    <source>
        <dbReference type="Pfam" id="PF14675"/>
    </source>
</evidence>
<protein>
    <submittedName>
        <fullName evidence="4">Uncharacterized protein</fullName>
    </submittedName>
</protein>
<dbReference type="Proteomes" id="UP001208570">
    <property type="component" value="Unassembled WGS sequence"/>
</dbReference>
<dbReference type="InterPro" id="IPR026171">
    <property type="entry name" value="FANCI"/>
</dbReference>
<dbReference type="InterPro" id="IPR029312">
    <property type="entry name" value="FANCI_HD2"/>
</dbReference>
<accession>A0AAD9NHJ6</accession>
<reference evidence="4" key="1">
    <citation type="journal article" date="2023" name="Mol. Biol. Evol.">
        <title>Third-Generation Sequencing Reveals the Adaptive Role of the Epigenome in Three Deep-Sea Polychaetes.</title>
        <authorList>
            <person name="Perez M."/>
            <person name="Aroh O."/>
            <person name="Sun Y."/>
            <person name="Lan Y."/>
            <person name="Juniper S.K."/>
            <person name="Young C.R."/>
            <person name="Angers B."/>
            <person name="Qian P.Y."/>
        </authorList>
    </citation>
    <scope>NUCLEOTIDE SEQUENCE</scope>
    <source>
        <strain evidence="4">P08H-3</strain>
    </source>
</reference>
<dbReference type="Pfam" id="PF14676">
    <property type="entry name" value="FANCI_S2"/>
    <property type="match status" value="1"/>
</dbReference>
<feature type="domain" description="FANCI solenoid 1" evidence="1">
    <location>
        <begin position="4"/>
        <end position="110"/>
    </location>
</feature>
<feature type="domain" description="FANCI helical" evidence="3">
    <location>
        <begin position="327"/>
        <end position="527"/>
    </location>
</feature>
<dbReference type="PANTHER" id="PTHR21818">
    <property type="entry name" value="BC025462 PROTEIN"/>
    <property type="match status" value="1"/>
</dbReference>
<evidence type="ECO:0000313" key="5">
    <source>
        <dbReference type="Proteomes" id="UP001208570"/>
    </source>
</evidence>
<organism evidence="4 5">
    <name type="scientific">Paralvinella palmiformis</name>
    <dbReference type="NCBI Taxonomy" id="53620"/>
    <lineage>
        <taxon>Eukaryota</taxon>
        <taxon>Metazoa</taxon>
        <taxon>Spiralia</taxon>
        <taxon>Lophotrochozoa</taxon>
        <taxon>Annelida</taxon>
        <taxon>Polychaeta</taxon>
        <taxon>Sedentaria</taxon>
        <taxon>Canalipalpata</taxon>
        <taxon>Terebellida</taxon>
        <taxon>Terebelliformia</taxon>
        <taxon>Alvinellidae</taxon>
        <taxon>Paralvinella</taxon>
    </lineage>
</organism>
<dbReference type="InterPro" id="IPR029308">
    <property type="entry name" value="FANCI_S1"/>
</dbReference>
<proteinExistence type="predicted"/>
<dbReference type="Pfam" id="PF14675">
    <property type="entry name" value="FANCI_S1"/>
    <property type="match status" value="1"/>
</dbReference>
<gene>
    <name evidence="4" type="ORF">LSH36_3g08016</name>
</gene>
<comment type="caution">
    <text evidence="4">The sequence shown here is derived from an EMBL/GenBank/DDBJ whole genome shotgun (WGS) entry which is preliminary data.</text>
</comment>
<keyword evidence="5" id="KW-1185">Reference proteome</keyword>
<dbReference type="EMBL" id="JAODUP010000003">
    <property type="protein sequence ID" value="KAK2170305.1"/>
    <property type="molecule type" value="Genomic_DNA"/>
</dbReference>
<dbReference type="GO" id="GO:0070182">
    <property type="term" value="F:DNA polymerase binding"/>
    <property type="evidence" value="ECO:0007669"/>
    <property type="project" value="TreeGrafter"/>
</dbReference>
<sequence length="530" mass="60071">MVLLLVVMCKDISLKDEELKFLLTKAIRMMKEVQLQELPPLVYQMLLLSNKGHKRMVLEGIIHHFVEQDKLSKAEHSNTHEPELEVTSLCTDQLYVVEGTIILHIRFAVQQDQELGKQLIKYLKIVDFMKVAVLKHFKDTERQNKSWWTSDVVNVITDITPNFVDTARSSVHGWDHVVPGLVLIGFTLMDAYGPKAAFGRFVTHELVQQDILEQILNRVVTKATTPVSHYLGLLSKIVNCAPQIILNSLSKVQEAFDYLIYLPASTAEALLKAVRPLLKVSMPLRDSLILVLRKAMFSRQVDARCMAVQGFLMILKHFKVLGGVPFSQCSQSSSASQILVDVYIPYDPSHNEGFCLEILGYLRRCLTQQAGVRMTLYLGLLDVLSHNSQLASVILKLLCHQLAKYYESGQDMIPPLKLEPCIMLQADDVYTQEPLAHLLRSAVHCLLRTKRLNDDQIAEDEQTLVQQMEVMIESLCERMLKSDLDCFELDKSADFSLGTSVGIRNNIFALLLAGVYQVLMEYTFITGHLE</sequence>
<dbReference type="GO" id="GO:0006281">
    <property type="term" value="P:DNA repair"/>
    <property type="evidence" value="ECO:0007669"/>
    <property type="project" value="InterPro"/>
</dbReference>
<feature type="domain" description="FANCI solenoid 2" evidence="2">
    <location>
        <begin position="196"/>
        <end position="312"/>
    </location>
</feature>
<evidence type="ECO:0000313" key="4">
    <source>
        <dbReference type="EMBL" id="KAK2170305.1"/>
    </source>
</evidence>
<evidence type="ECO:0000259" key="3">
    <source>
        <dbReference type="Pfam" id="PF14680"/>
    </source>
</evidence>
<dbReference type="AlphaFoldDB" id="A0AAD9NHJ6"/>
<dbReference type="InterPro" id="IPR029315">
    <property type="entry name" value="FANCI_S2"/>
</dbReference>
<dbReference type="Pfam" id="PF14680">
    <property type="entry name" value="FANCI_HD2"/>
    <property type="match status" value="1"/>
</dbReference>
<dbReference type="PANTHER" id="PTHR21818:SF0">
    <property type="entry name" value="FANCONI ANEMIA GROUP I PROTEIN"/>
    <property type="match status" value="1"/>
</dbReference>
<name>A0AAD9NHJ6_9ANNE</name>
<evidence type="ECO:0000259" key="2">
    <source>
        <dbReference type="Pfam" id="PF14676"/>
    </source>
</evidence>